<dbReference type="Gene3D" id="1.10.8.10">
    <property type="entry name" value="DNA helicase RuvA subunit, C-terminal domain"/>
    <property type="match status" value="1"/>
</dbReference>
<evidence type="ECO:0000256" key="1">
    <source>
        <dbReference type="SAM" id="MobiDB-lite"/>
    </source>
</evidence>
<protein>
    <recommendedName>
        <fullName evidence="2">UBA domain-containing protein</fullName>
    </recommendedName>
</protein>
<evidence type="ECO:0000313" key="4">
    <source>
        <dbReference type="Proteomes" id="UP000800040"/>
    </source>
</evidence>
<feature type="region of interest" description="Disordered" evidence="1">
    <location>
        <begin position="217"/>
        <end position="256"/>
    </location>
</feature>
<reference evidence="3" key="1">
    <citation type="submission" date="2020-01" db="EMBL/GenBank/DDBJ databases">
        <authorList>
            <consortium name="DOE Joint Genome Institute"/>
            <person name="Haridas S."/>
            <person name="Albert R."/>
            <person name="Binder M."/>
            <person name="Bloem J."/>
            <person name="Labutti K."/>
            <person name="Salamov A."/>
            <person name="Andreopoulos B."/>
            <person name="Baker S.E."/>
            <person name="Barry K."/>
            <person name="Bills G."/>
            <person name="Bluhm B.H."/>
            <person name="Cannon C."/>
            <person name="Castanera R."/>
            <person name="Culley D.E."/>
            <person name="Daum C."/>
            <person name="Ezra D."/>
            <person name="Gonzalez J.B."/>
            <person name="Henrissat B."/>
            <person name="Kuo A."/>
            <person name="Liang C."/>
            <person name="Lipzen A."/>
            <person name="Lutzoni F."/>
            <person name="Magnuson J."/>
            <person name="Mondo S."/>
            <person name="Nolan M."/>
            <person name="Ohm R."/>
            <person name="Pangilinan J."/>
            <person name="Park H.-J."/>
            <person name="Ramirez L."/>
            <person name="Alfaro M."/>
            <person name="Sun H."/>
            <person name="Tritt A."/>
            <person name="Yoshinaga Y."/>
            <person name="Zwiers L.-H."/>
            <person name="Turgeon B.G."/>
            <person name="Goodwin S.B."/>
            <person name="Spatafora J.W."/>
            <person name="Crous P.W."/>
            <person name="Grigoriev I.V."/>
        </authorList>
    </citation>
    <scope>NUCLEOTIDE SEQUENCE</scope>
    <source>
        <strain evidence="3">P77</strain>
    </source>
</reference>
<feature type="region of interest" description="Disordered" evidence="1">
    <location>
        <begin position="1"/>
        <end position="127"/>
    </location>
</feature>
<dbReference type="AlphaFoldDB" id="A0A6A5K8V5"/>
<dbReference type="InterPro" id="IPR015940">
    <property type="entry name" value="UBA"/>
</dbReference>
<accession>A0A6A5K8V5</accession>
<feature type="region of interest" description="Disordered" evidence="1">
    <location>
        <begin position="433"/>
        <end position="461"/>
    </location>
</feature>
<evidence type="ECO:0000259" key="2">
    <source>
        <dbReference type="PROSITE" id="PS50030"/>
    </source>
</evidence>
<feature type="region of interest" description="Disordered" evidence="1">
    <location>
        <begin position="490"/>
        <end position="688"/>
    </location>
</feature>
<dbReference type="InterPro" id="IPR009060">
    <property type="entry name" value="UBA-like_sf"/>
</dbReference>
<feature type="region of interest" description="Disordered" evidence="1">
    <location>
        <begin position="285"/>
        <end position="332"/>
    </location>
</feature>
<feature type="compositionally biased region" description="Polar residues" evidence="1">
    <location>
        <begin position="60"/>
        <end position="73"/>
    </location>
</feature>
<keyword evidence="4" id="KW-1185">Reference proteome</keyword>
<feature type="compositionally biased region" description="Basic and acidic residues" evidence="1">
    <location>
        <begin position="599"/>
        <end position="611"/>
    </location>
</feature>
<dbReference type="SUPFAM" id="SSF46934">
    <property type="entry name" value="UBA-like"/>
    <property type="match status" value="1"/>
</dbReference>
<feature type="domain" description="UBA" evidence="2">
    <location>
        <begin position="391"/>
        <end position="430"/>
    </location>
</feature>
<proteinExistence type="predicted"/>
<name>A0A6A5K8V5_9PLEO</name>
<evidence type="ECO:0000313" key="3">
    <source>
        <dbReference type="EMBL" id="KAF1834235.1"/>
    </source>
</evidence>
<gene>
    <name evidence="3" type="ORF">BDW02DRAFT_569248</name>
</gene>
<organism evidence="3 4">
    <name type="scientific">Decorospora gaudefroyi</name>
    <dbReference type="NCBI Taxonomy" id="184978"/>
    <lineage>
        <taxon>Eukaryota</taxon>
        <taxon>Fungi</taxon>
        <taxon>Dikarya</taxon>
        <taxon>Ascomycota</taxon>
        <taxon>Pezizomycotina</taxon>
        <taxon>Dothideomycetes</taxon>
        <taxon>Pleosporomycetidae</taxon>
        <taxon>Pleosporales</taxon>
        <taxon>Pleosporineae</taxon>
        <taxon>Pleosporaceae</taxon>
        <taxon>Decorospora</taxon>
    </lineage>
</organism>
<dbReference type="PROSITE" id="PS50030">
    <property type="entry name" value="UBA"/>
    <property type="match status" value="1"/>
</dbReference>
<sequence>MSRVVQDSDEELEDDLEIDLPPPKQANASDQPPSHNTAHGTGSTESLKRAIEKAHRTHLRSQPSQDEPQSSVSLPEHVSKRRKTAADAEPHNSLAIGSPKRKCAATYGKSPKHVFHNSPTSTAPVENHLGDHAKEVDLAPSKAAGWNLEGTMRNDYADHEPAMSHEPSSTVPNATMTQQRVLDVVNAPAMLDHESAAGGPRFIPPHDVRFSDVFMSTEAAEQTESPSRELPPTDSPSPIPLWPSTKNPEVPASQRSVQDSFIHLSGSPLRNEKFRAEDIRGQGGAPFEVNLGVSLDLPPTIPPRSQRNEEDGTRKSPRRRKSQVVAAPTSDDDLAAIGLPIEQYKPRPSRSRSLKINMEQPIDFSVRPEKPQKVPRRRKTTTADVHAVKITTPEKVQQICDMGFTPSTTTTALKRNDDDVMQTIDWLITNNIGHDELAPQSPTHTKPASKKDTETPVIDPETIQDIMRNLNEYRRDDAQNPQDVFQPTVASSAVIPPEPPNDATKSLTTDWPPGGAQATSPMKVQVVIPKRSPKTVSTPAPDSVDIPNKKAKRRKTTLDEPEPEPEPITAASARPEVATEKKKGRGRPKNTKTVVATESIHENSEQGAKEESNDEVLQTIEPNLPSGRAETASEITPKEMQMLDPAKSKSTIHAPKPPEKSPATASATPERSTKPTTASPITKGKATYRVGLSKRARIAPLLRTLKK</sequence>
<feature type="compositionally biased region" description="Acidic residues" evidence="1">
    <location>
        <begin position="7"/>
        <end position="18"/>
    </location>
</feature>
<dbReference type="Proteomes" id="UP000800040">
    <property type="component" value="Unassembled WGS sequence"/>
</dbReference>
<feature type="compositionally biased region" description="Polar residues" evidence="1">
    <location>
        <begin position="26"/>
        <end position="45"/>
    </location>
</feature>
<dbReference type="OrthoDB" id="5404794at2759"/>
<feature type="compositionally biased region" description="Polar residues" evidence="1">
    <location>
        <begin position="663"/>
        <end position="680"/>
    </location>
</feature>
<dbReference type="EMBL" id="ML975305">
    <property type="protein sequence ID" value="KAF1834235.1"/>
    <property type="molecule type" value="Genomic_DNA"/>
</dbReference>